<accession>A0A8J5GIH7</accession>
<comment type="similarity">
    <text evidence="1">Belongs to the peptidase S8 family.</text>
</comment>
<comment type="caution">
    <text evidence="3">The sequence shown here is derived from an EMBL/GenBank/DDBJ whole genome shotgun (WGS) entry which is preliminary data.</text>
</comment>
<organism evidence="3 4">
    <name type="scientific">Zingiber officinale</name>
    <name type="common">Ginger</name>
    <name type="synonym">Amomum zingiber</name>
    <dbReference type="NCBI Taxonomy" id="94328"/>
    <lineage>
        <taxon>Eukaryota</taxon>
        <taxon>Viridiplantae</taxon>
        <taxon>Streptophyta</taxon>
        <taxon>Embryophyta</taxon>
        <taxon>Tracheophyta</taxon>
        <taxon>Spermatophyta</taxon>
        <taxon>Magnoliopsida</taxon>
        <taxon>Liliopsida</taxon>
        <taxon>Zingiberales</taxon>
        <taxon>Zingiberaceae</taxon>
        <taxon>Zingiber</taxon>
    </lineage>
</organism>
<dbReference type="InterPro" id="IPR045051">
    <property type="entry name" value="SBT"/>
</dbReference>
<keyword evidence="4" id="KW-1185">Reference proteome</keyword>
<name>A0A8J5GIH7_ZINOF</name>
<evidence type="ECO:0000256" key="2">
    <source>
        <dbReference type="ARBA" id="ARBA00022729"/>
    </source>
</evidence>
<keyword evidence="2" id="KW-0732">Signal</keyword>
<evidence type="ECO:0000313" key="4">
    <source>
        <dbReference type="Proteomes" id="UP000734854"/>
    </source>
</evidence>
<gene>
    <name evidence="3" type="ORF">ZIOFF_041256</name>
</gene>
<dbReference type="Gene3D" id="2.60.40.2310">
    <property type="match status" value="1"/>
</dbReference>
<evidence type="ECO:0000313" key="3">
    <source>
        <dbReference type="EMBL" id="KAG6501377.1"/>
    </source>
</evidence>
<dbReference type="Proteomes" id="UP000734854">
    <property type="component" value="Unassembled WGS sequence"/>
</dbReference>
<dbReference type="AlphaFoldDB" id="A0A8J5GIH7"/>
<sequence length="147" mass="16646">MGFDHLDPNQALKPNLIYDDDTEDYLKLHCAMNFTIPQIKIIAKTTSIDCSNATLDLNYQSFIAYFDTNATSVDSSDGAADLPRAWCQERLMVTERYEKQSFTLILEEKVSRRKADTESHGSLSWVEEKGKYLVRSPIVATTTSPDL</sequence>
<dbReference type="PANTHER" id="PTHR10795">
    <property type="entry name" value="PROPROTEIN CONVERTASE SUBTILISIN/KEXIN"/>
    <property type="match status" value="1"/>
</dbReference>
<dbReference type="EMBL" id="JACMSC010000011">
    <property type="protein sequence ID" value="KAG6501377.1"/>
    <property type="molecule type" value="Genomic_DNA"/>
</dbReference>
<protein>
    <submittedName>
        <fullName evidence="3">Uncharacterized protein</fullName>
    </submittedName>
</protein>
<reference evidence="3 4" key="1">
    <citation type="submission" date="2020-08" db="EMBL/GenBank/DDBJ databases">
        <title>Plant Genome Project.</title>
        <authorList>
            <person name="Zhang R.-G."/>
        </authorList>
    </citation>
    <scope>NUCLEOTIDE SEQUENCE [LARGE SCALE GENOMIC DNA]</scope>
    <source>
        <tissue evidence="3">Rhizome</tissue>
    </source>
</reference>
<proteinExistence type="inferred from homology"/>
<evidence type="ECO:0000256" key="1">
    <source>
        <dbReference type="ARBA" id="ARBA00011073"/>
    </source>
</evidence>